<proteinExistence type="predicted"/>
<organism evidence="1 2">
    <name type="scientific">Luteimonas lutimaris</name>
    <dbReference type="NCBI Taxonomy" id="698645"/>
    <lineage>
        <taxon>Bacteria</taxon>
        <taxon>Pseudomonadati</taxon>
        <taxon>Pseudomonadota</taxon>
        <taxon>Gammaproteobacteria</taxon>
        <taxon>Lysobacterales</taxon>
        <taxon>Lysobacteraceae</taxon>
        <taxon>Luteimonas</taxon>
    </lineage>
</organism>
<keyword evidence="2" id="KW-1185">Reference proteome</keyword>
<dbReference type="Proteomes" id="UP001501727">
    <property type="component" value="Unassembled WGS sequence"/>
</dbReference>
<dbReference type="EMBL" id="BAAAZU010000031">
    <property type="protein sequence ID" value="GAA3932378.1"/>
    <property type="molecule type" value="Genomic_DNA"/>
</dbReference>
<name>A0ABP7MXR2_9GAMM</name>
<dbReference type="SUPFAM" id="SSF55961">
    <property type="entry name" value="Bet v1-like"/>
    <property type="match status" value="1"/>
</dbReference>
<evidence type="ECO:0000313" key="1">
    <source>
        <dbReference type="EMBL" id="GAA3932378.1"/>
    </source>
</evidence>
<evidence type="ECO:0000313" key="2">
    <source>
        <dbReference type="Proteomes" id="UP001501727"/>
    </source>
</evidence>
<dbReference type="InterPro" id="IPR023393">
    <property type="entry name" value="START-like_dom_sf"/>
</dbReference>
<accession>A0ABP7MXR2</accession>
<sequence>MKRFERRCRIQASHAVAWRWLADFARWPEWTPTVDAVDVLDPGEPGIGTRVRLHQPRLRPAEWMVERWRPECEFAWASRRPGLRSIASHVLTPEPEGCEVVLAFSLEGPLALLAAPMGRKTIERYLALEAAGLKARCEAGA</sequence>
<gene>
    <name evidence="1" type="ORF">GCM10022229_27460</name>
</gene>
<dbReference type="Gene3D" id="3.30.530.20">
    <property type="match status" value="1"/>
</dbReference>
<dbReference type="Pfam" id="PF10604">
    <property type="entry name" value="Polyketide_cyc2"/>
    <property type="match status" value="1"/>
</dbReference>
<comment type="caution">
    <text evidence="1">The sequence shown here is derived from an EMBL/GenBank/DDBJ whole genome shotgun (WGS) entry which is preliminary data.</text>
</comment>
<reference evidence="2" key="1">
    <citation type="journal article" date="2019" name="Int. J. Syst. Evol. Microbiol.">
        <title>The Global Catalogue of Microorganisms (GCM) 10K type strain sequencing project: providing services to taxonomists for standard genome sequencing and annotation.</title>
        <authorList>
            <consortium name="The Broad Institute Genomics Platform"/>
            <consortium name="The Broad Institute Genome Sequencing Center for Infectious Disease"/>
            <person name="Wu L."/>
            <person name="Ma J."/>
        </authorList>
    </citation>
    <scope>NUCLEOTIDE SEQUENCE [LARGE SCALE GENOMIC DNA]</scope>
    <source>
        <strain evidence="2">JCM 16916</strain>
    </source>
</reference>
<protein>
    <recommendedName>
        <fullName evidence="3">Polyketide cyclase</fullName>
    </recommendedName>
</protein>
<dbReference type="RefSeq" id="WP_344760591.1">
    <property type="nucleotide sequence ID" value="NZ_BAAAZU010000031.1"/>
</dbReference>
<dbReference type="InterPro" id="IPR019587">
    <property type="entry name" value="Polyketide_cyclase/dehydratase"/>
</dbReference>
<evidence type="ECO:0008006" key="3">
    <source>
        <dbReference type="Google" id="ProtNLM"/>
    </source>
</evidence>